<dbReference type="RefSeq" id="WP_119949848.1">
    <property type="nucleotide sequence ID" value="NZ_QZEZ01000002.1"/>
</dbReference>
<dbReference type="SUPFAM" id="SSF54637">
    <property type="entry name" value="Thioesterase/thiol ester dehydrase-isomerase"/>
    <property type="match status" value="1"/>
</dbReference>
<dbReference type="Pfam" id="PF13279">
    <property type="entry name" value="4HBT_2"/>
    <property type="match status" value="1"/>
</dbReference>
<dbReference type="CDD" id="cd00586">
    <property type="entry name" value="4HBT"/>
    <property type="match status" value="1"/>
</dbReference>
<dbReference type="GO" id="GO:0047617">
    <property type="term" value="F:fatty acyl-CoA hydrolase activity"/>
    <property type="evidence" value="ECO:0007669"/>
    <property type="project" value="TreeGrafter"/>
</dbReference>
<gene>
    <name evidence="1" type="ORF">D5H78_07965</name>
</gene>
<accession>A0A3A3YZG0</accession>
<keyword evidence="2" id="KW-1185">Reference proteome</keyword>
<dbReference type="EMBL" id="QZEZ01000002">
    <property type="protein sequence ID" value="RJK97131.1"/>
    <property type="molecule type" value="Genomic_DNA"/>
</dbReference>
<dbReference type="OrthoDB" id="9799036at2"/>
<comment type="caution">
    <text evidence="1">The sequence shown here is derived from an EMBL/GenBank/DDBJ whole genome shotgun (WGS) entry which is preliminary data.</text>
</comment>
<proteinExistence type="predicted"/>
<dbReference type="AlphaFoldDB" id="A0A3A3YZG0"/>
<name>A0A3A3YZG0_9ACTN</name>
<evidence type="ECO:0000313" key="1">
    <source>
        <dbReference type="EMBL" id="RJK97131.1"/>
    </source>
</evidence>
<dbReference type="PANTHER" id="PTHR31793:SF24">
    <property type="entry name" value="LONG-CHAIN ACYL-COA THIOESTERASE FADM"/>
    <property type="match status" value="1"/>
</dbReference>
<dbReference type="InterPro" id="IPR050563">
    <property type="entry name" value="4-hydroxybenzoyl-CoA_TE"/>
</dbReference>
<dbReference type="Proteomes" id="UP000265614">
    <property type="component" value="Unassembled WGS sequence"/>
</dbReference>
<protein>
    <submittedName>
        <fullName evidence="1">Acyl-CoA thioesterase</fullName>
    </submittedName>
</protein>
<organism evidence="1 2">
    <name type="scientific">Vallicoccus soli</name>
    <dbReference type="NCBI Taxonomy" id="2339232"/>
    <lineage>
        <taxon>Bacteria</taxon>
        <taxon>Bacillati</taxon>
        <taxon>Actinomycetota</taxon>
        <taxon>Actinomycetes</taxon>
        <taxon>Motilibacterales</taxon>
        <taxon>Vallicoccaceae</taxon>
        <taxon>Vallicoccus</taxon>
    </lineage>
</organism>
<dbReference type="Gene3D" id="3.10.129.10">
    <property type="entry name" value="Hotdog Thioesterase"/>
    <property type="match status" value="1"/>
</dbReference>
<dbReference type="InterPro" id="IPR029069">
    <property type="entry name" value="HotDog_dom_sf"/>
</dbReference>
<reference evidence="1 2" key="1">
    <citation type="submission" date="2018-09" db="EMBL/GenBank/DDBJ databases">
        <title>YIM 75000 draft genome.</title>
        <authorList>
            <person name="Tang S."/>
            <person name="Feng Y."/>
        </authorList>
    </citation>
    <scope>NUCLEOTIDE SEQUENCE [LARGE SCALE GENOMIC DNA]</scope>
    <source>
        <strain evidence="1 2">YIM 75000</strain>
    </source>
</reference>
<dbReference type="PANTHER" id="PTHR31793">
    <property type="entry name" value="4-HYDROXYBENZOYL-COA THIOESTERASE FAMILY MEMBER"/>
    <property type="match status" value="1"/>
</dbReference>
<evidence type="ECO:0000313" key="2">
    <source>
        <dbReference type="Proteomes" id="UP000265614"/>
    </source>
</evidence>
<sequence length="147" mass="16712">MTRYTFACPMRWSDMDAYGHVNNVRFLTYLEEARVEMFVALHREQQARAATGTSEDAALLEGGVLVARHEITYKAPLVHRTAPVPIDVWVRTIGGASFELGYSVHDDEGSTVYATATSTLVAYDFRSARPRRLLDYERAYLERYLEA</sequence>